<accession>A0A3R9Z510</accession>
<evidence type="ECO:0000313" key="14">
    <source>
        <dbReference type="Proteomes" id="UP000279470"/>
    </source>
</evidence>
<dbReference type="InterPro" id="IPR058982">
    <property type="entry name" value="Beta-barrel_AprE"/>
</dbReference>
<name>A0A3R9Z510_9RICK</name>
<comment type="similarity">
    <text evidence="2 9">Belongs to the membrane fusion protein (MFP) (TC 8.A.1) family.</text>
</comment>
<dbReference type="Pfam" id="PF26002">
    <property type="entry name" value="Beta-barrel_AprE"/>
    <property type="match status" value="1"/>
</dbReference>
<dbReference type="Gene3D" id="2.40.30.170">
    <property type="match status" value="1"/>
</dbReference>
<dbReference type="RefSeq" id="WP_126045018.1">
    <property type="nucleotide sequence ID" value="NZ_RXFM01000070.1"/>
</dbReference>
<feature type="coiled-coil region" evidence="10">
    <location>
        <begin position="265"/>
        <end position="306"/>
    </location>
</feature>
<keyword evidence="6 9" id="KW-0812">Transmembrane</keyword>
<evidence type="ECO:0000256" key="1">
    <source>
        <dbReference type="ARBA" id="ARBA00004377"/>
    </source>
</evidence>
<dbReference type="Pfam" id="PF25994">
    <property type="entry name" value="HH_AprE"/>
    <property type="match status" value="1"/>
</dbReference>
<feature type="domain" description="AprE-like long alpha-helical hairpin" evidence="11">
    <location>
        <begin position="229"/>
        <end position="386"/>
    </location>
</feature>
<keyword evidence="5 9" id="KW-0997">Cell inner membrane</keyword>
<keyword evidence="14" id="KW-1185">Reference proteome</keyword>
<dbReference type="GO" id="GO:0005886">
    <property type="term" value="C:plasma membrane"/>
    <property type="evidence" value="ECO:0007669"/>
    <property type="project" value="UniProtKB-SubCell"/>
</dbReference>
<dbReference type="EMBL" id="RXFM01000070">
    <property type="protein sequence ID" value="RST63969.1"/>
    <property type="molecule type" value="Genomic_DNA"/>
</dbReference>
<protein>
    <recommendedName>
        <fullName evidence="9">Membrane fusion protein (MFP) family protein</fullName>
    </recommendedName>
</protein>
<dbReference type="AlphaFoldDB" id="A0A3R9Z510"/>
<evidence type="ECO:0000313" key="13">
    <source>
        <dbReference type="EMBL" id="RST63969.1"/>
    </source>
</evidence>
<dbReference type="InterPro" id="IPR050739">
    <property type="entry name" value="MFP"/>
</dbReference>
<gene>
    <name evidence="13" type="ORF">EIC27_05020</name>
</gene>
<evidence type="ECO:0000256" key="4">
    <source>
        <dbReference type="ARBA" id="ARBA00022475"/>
    </source>
</evidence>
<evidence type="ECO:0000256" key="5">
    <source>
        <dbReference type="ARBA" id="ARBA00022519"/>
    </source>
</evidence>
<dbReference type="NCBIfam" id="TIGR01843">
    <property type="entry name" value="type_I_hlyD"/>
    <property type="match status" value="1"/>
</dbReference>
<dbReference type="PANTHER" id="PTHR30386:SF17">
    <property type="entry name" value="ALKALINE PROTEASE SECRETION PROTEIN APRE"/>
    <property type="match status" value="1"/>
</dbReference>
<keyword evidence="8 9" id="KW-0472">Membrane</keyword>
<dbReference type="InterPro" id="IPR058781">
    <property type="entry name" value="HH_AprE-like"/>
</dbReference>
<evidence type="ECO:0000256" key="9">
    <source>
        <dbReference type="RuleBase" id="RU365093"/>
    </source>
</evidence>
<keyword evidence="10" id="KW-0175">Coiled coil</keyword>
<evidence type="ECO:0000256" key="3">
    <source>
        <dbReference type="ARBA" id="ARBA00022448"/>
    </source>
</evidence>
<organism evidence="13 14">
    <name type="scientific">Candidatus Aquarickettsia rohweri</name>
    <dbReference type="NCBI Taxonomy" id="2602574"/>
    <lineage>
        <taxon>Bacteria</taxon>
        <taxon>Pseudomonadati</taxon>
        <taxon>Pseudomonadota</taxon>
        <taxon>Alphaproteobacteria</taxon>
        <taxon>Rickettsiales</taxon>
        <taxon>Candidatus Midichloriaceae</taxon>
        <taxon>Candidatus Aquarickettsia</taxon>
    </lineage>
</organism>
<dbReference type="Proteomes" id="UP000279470">
    <property type="component" value="Unassembled WGS sequence"/>
</dbReference>
<keyword evidence="7 9" id="KW-1133">Transmembrane helix</keyword>
<evidence type="ECO:0000259" key="12">
    <source>
        <dbReference type="Pfam" id="PF26002"/>
    </source>
</evidence>
<dbReference type="GO" id="GO:0015031">
    <property type="term" value="P:protein transport"/>
    <property type="evidence" value="ECO:0007669"/>
    <property type="project" value="InterPro"/>
</dbReference>
<evidence type="ECO:0000256" key="7">
    <source>
        <dbReference type="ARBA" id="ARBA00022989"/>
    </source>
</evidence>
<evidence type="ECO:0000256" key="6">
    <source>
        <dbReference type="ARBA" id="ARBA00022692"/>
    </source>
</evidence>
<dbReference type="InterPro" id="IPR010129">
    <property type="entry name" value="T1SS_HlyD"/>
</dbReference>
<proteinExistence type="inferred from homology"/>
<comment type="subcellular location">
    <subcellularLocation>
        <location evidence="1 9">Cell inner membrane</location>
        <topology evidence="1 9">Single-pass membrane protein</topology>
    </subcellularLocation>
</comment>
<reference evidence="14" key="1">
    <citation type="submission" date="2018-11" db="EMBL/GenBank/DDBJ databases">
        <title>Phylogenetic, genomic, and biogeographic characterization of a novel and ubiquitous marine invertebrate-associated Rickettsiales parasite, Candidatus Marinoinvertebrata rohwerii, gen. nov., sp. nov.</title>
        <authorList>
            <person name="Klinges J.G."/>
            <person name="Rosales S.M."/>
            <person name="Mcminds R."/>
            <person name="Shaver E.C."/>
            <person name="Shantz A."/>
            <person name="Peters E.C."/>
            <person name="Burkepile D.E."/>
            <person name="Silliman B.R."/>
            <person name="Vega Thurber R.L."/>
        </authorList>
    </citation>
    <scope>NUCLEOTIDE SEQUENCE [LARGE SCALE GENOMIC DNA]</scope>
    <source>
        <strain evidence="14">a_cerv_44</strain>
    </source>
</reference>
<evidence type="ECO:0000256" key="8">
    <source>
        <dbReference type="ARBA" id="ARBA00023136"/>
    </source>
</evidence>
<dbReference type="OrthoDB" id="9810980at2"/>
<sequence>MVKKNKEETKIIQQEDIEVISDDNTAKKQSKAKDDVAFKDGEEKKTISVKDEFEENLVEKYKDYKILDIKSFKKFLMETKDFLFGITLEKSNYVENNEKEISKQIKFPIKFGLIAVAITLGFFGVWSGFAPLDSASIAEGYVVLSDHRKQIFHESGGVIEKILIKDGDEVQKGQPLIILNEARTKSDLERILWQLRYAIIVDERLSKSLKLISDYQINKDTKDFTNIQVNFDNKYLEKSDSKILELVNTQKNSFNSYKLFIENSIKTHDTQIKQTESEIKSVEERINAYKENVNTIEKEYSRKKNLHEKKLETSASLSQTKVELQRYKGQVLEDEAKISSLQHRISEVHSKQSNFLDEQNVRLSDEYRKNHTELLTLEAQYIQAKDAHERTTITAPNAGVITGLNVHTIGSAIRQNDKPLVEIIPQDDNQVIEAFIPSGEIDSITVGSIARIQLNAYKARLVPRIEGKVIYISADKFDKEMPGMVAPGVPKYTPAGYYKAKIEITPEELDKINMDVKLFPGMPVTVFIVKGSRSFAEYLYSPIKDSFHRAFKEL</sequence>
<comment type="caution">
    <text evidence="13">The sequence shown here is derived from an EMBL/GenBank/DDBJ whole genome shotgun (WGS) entry which is preliminary data.</text>
</comment>
<evidence type="ECO:0000259" key="11">
    <source>
        <dbReference type="Pfam" id="PF25994"/>
    </source>
</evidence>
<dbReference type="PRINTS" id="PR01490">
    <property type="entry name" value="RTXTOXIND"/>
</dbReference>
<dbReference type="PANTHER" id="PTHR30386">
    <property type="entry name" value="MEMBRANE FUSION SUBUNIT OF EMRAB-TOLC MULTIDRUG EFFLUX PUMP"/>
    <property type="match status" value="1"/>
</dbReference>
<evidence type="ECO:0000256" key="2">
    <source>
        <dbReference type="ARBA" id="ARBA00009477"/>
    </source>
</evidence>
<feature type="transmembrane region" description="Helical" evidence="9">
    <location>
        <begin position="111"/>
        <end position="129"/>
    </location>
</feature>
<keyword evidence="4 9" id="KW-1003">Cell membrane</keyword>
<evidence type="ECO:0000256" key="10">
    <source>
        <dbReference type="SAM" id="Coils"/>
    </source>
</evidence>
<keyword evidence="3 9" id="KW-0813">Transport</keyword>
<feature type="domain" description="AprE-like beta-barrel" evidence="12">
    <location>
        <begin position="431"/>
        <end position="530"/>
    </location>
</feature>